<keyword evidence="1" id="KW-1133">Transmembrane helix</keyword>
<proteinExistence type="predicted"/>
<accession>A0ABX1QHS1</accession>
<dbReference type="EMBL" id="JAAAUB010000001">
    <property type="protein sequence ID" value="NMH15638.1"/>
    <property type="molecule type" value="Genomic_DNA"/>
</dbReference>
<name>A0ABX1QHS1_9PROT</name>
<dbReference type="Pfam" id="PF05751">
    <property type="entry name" value="FixH"/>
    <property type="match status" value="1"/>
</dbReference>
<keyword evidence="1" id="KW-0812">Transmembrane</keyword>
<organism evidence="2 3">
    <name type="scientific">Tepidiphilus baoligensis</name>
    <dbReference type="NCBI Taxonomy" id="2698687"/>
    <lineage>
        <taxon>Bacteria</taxon>
        <taxon>Pseudomonadati</taxon>
        <taxon>Pseudomonadota</taxon>
        <taxon>Hydrogenophilia</taxon>
        <taxon>Hydrogenophilales</taxon>
        <taxon>Hydrogenophilaceae</taxon>
        <taxon>Tepidiphilus</taxon>
    </lineage>
</organism>
<gene>
    <name evidence="2" type="ORF">GV368_00635</name>
</gene>
<evidence type="ECO:0000313" key="3">
    <source>
        <dbReference type="Proteomes" id="UP000669605"/>
    </source>
</evidence>
<reference evidence="2 3" key="1">
    <citation type="journal article" date="2020" name="Curr. Microbiol.">
        <title>Tepidiphilus baoligensis sp. nov., a Novel Bacterium of the Family Hydrogenophilaceae Isolated from an Oil Reservoir.</title>
        <authorList>
            <person name="Zhang X."/>
            <person name="Wang G."/>
            <person name="Ma X."/>
            <person name="Yu J."/>
            <person name="You J."/>
            <person name="Xue Y."/>
            <person name="Ma Y."/>
        </authorList>
    </citation>
    <scope>NUCLEOTIDE SEQUENCE [LARGE SCALE GENOMIC DNA]</scope>
    <source>
        <strain evidence="2 3">B18-69</strain>
    </source>
</reference>
<evidence type="ECO:0000256" key="1">
    <source>
        <dbReference type="SAM" id="Phobius"/>
    </source>
</evidence>
<sequence>MEARISSRNSSQTLPWYRQKWPWLLMLPPAVAVVAGFATLWIAIATWDGLVTDDYYKEGLAIRQTLDRSLKAGELGLVAYVGMDAERLWLRFDEERAKARPPFLVVTLTHPTRSGMDQVVRLVRDQGRYVAPIQPINAGRWLVQIEDESREWRLNGTVYVPTESEVRIEPFVPAAD</sequence>
<keyword evidence="3" id="KW-1185">Reference proteome</keyword>
<keyword evidence="1" id="KW-0472">Membrane</keyword>
<dbReference type="RefSeq" id="WP_169114611.1">
    <property type="nucleotide sequence ID" value="NZ_JAAAUB010000001.1"/>
</dbReference>
<protein>
    <submittedName>
        <fullName evidence="2">Nitrogen fixation protein FixH</fullName>
    </submittedName>
</protein>
<evidence type="ECO:0000313" key="2">
    <source>
        <dbReference type="EMBL" id="NMH15638.1"/>
    </source>
</evidence>
<dbReference type="Proteomes" id="UP000669605">
    <property type="component" value="Unassembled WGS sequence"/>
</dbReference>
<comment type="caution">
    <text evidence="2">The sequence shown here is derived from an EMBL/GenBank/DDBJ whole genome shotgun (WGS) entry which is preliminary data.</text>
</comment>
<dbReference type="InterPro" id="IPR008620">
    <property type="entry name" value="FixH"/>
</dbReference>
<feature type="transmembrane region" description="Helical" evidence="1">
    <location>
        <begin position="21"/>
        <end position="44"/>
    </location>
</feature>